<feature type="non-terminal residue" evidence="3">
    <location>
        <position position="1439"/>
    </location>
</feature>
<gene>
    <name evidence="3" type="ORF">X801_05081</name>
</gene>
<feature type="region of interest" description="Disordered" evidence="1">
    <location>
        <begin position="1266"/>
        <end position="1310"/>
    </location>
</feature>
<feature type="compositionally biased region" description="Low complexity" evidence="1">
    <location>
        <begin position="1018"/>
        <end position="1027"/>
    </location>
</feature>
<dbReference type="Proteomes" id="UP000243686">
    <property type="component" value="Unassembled WGS sequence"/>
</dbReference>
<dbReference type="PANTHER" id="PTHR45762">
    <property type="entry name" value="ZINC FINGER RNA-BINDING PROTEIN"/>
    <property type="match status" value="1"/>
</dbReference>
<dbReference type="GO" id="GO:0003725">
    <property type="term" value="F:double-stranded RNA binding"/>
    <property type="evidence" value="ECO:0007669"/>
    <property type="project" value="TreeGrafter"/>
</dbReference>
<dbReference type="PANTHER" id="PTHR45762:SF3">
    <property type="entry name" value="ZINC-FINGER PROTEIN AT 72D, ISOFORM B"/>
    <property type="match status" value="1"/>
</dbReference>
<feature type="compositionally biased region" description="Acidic residues" evidence="1">
    <location>
        <begin position="692"/>
        <end position="710"/>
    </location>
</feature>
<organism evidence="3 4">
    <name type="scientific">Opisthorchis viverrini</name>
    <name type="common">Southeast Asian liver fluke</name>
    <dbReference type="NCBI Taxonomy" id="6198"/>
    <lineage>
        <taxon>Eukaryota</taxon>
        <taxon>Metazoa</taxon>
        <taxon>Spiralia</taxon>
        <taxon>Lophotrochozoa</taxon>
        <taxon>Platyhelminthes</taxon>
        <taxon>Trematoda</taxon>
        <taxon>Digenea</taxon>
        <taxon>Opisthorchiida</taxon>
        <taxon>Opisthorchiata</taxon>
        <taxon>Opisthorchiidae</taxon>
        <taxon>Opisthorchis</taxon>
    </lineage>
</organism>
<dbReference type="EMBL" id="KV893624">
    <property type="protein sequence ID" value="OON19058.1"/>
    <property type="molecule type" value="Genomic_DNA"/>
</dbReference>
<feature type="compositionally biased region" description="Pro residues" evidence="1">
    <location>
        <begin position="1322"/>
        <end position="1337"/>
    </location>
</feature>
<name>A0A1S8WX76_OPIVI</name>
<feature type="compositionally biased region" description="Acidic residues" evidence="1">
    <location>
        <begin position="731"/>
        <end position="741"/>
    </location>
</feature>
<evidence type="ECO:0000259" key="2">
    <source>
        <dbReference type="PROSITE" id="PS00028"/>
    </source>
</evidence>
<accession>A0A1S8WX76</accession>
<feature type="compositionally biased region" description="Polar residues" evidence="1">
    <location>
        <begin position="1056"/>
        <end position="1070"/>
    </location>
</feature>
<feature type="region of interest" description="Disordered" evidence="1">
    <location>
        <begin position="1156"/>
        <end position="1232"/>
    </location>
</feature>
<feature type="compositionally biased region" description="Polar residues" evidence="1">
    <location>
        <begin position="1156"/>
        <end position="1168"/>
    </location>
</feature>
<feature type="compositionally biased region" description="Low complexity" evidence="1">
    <location>
        <begin position="1205"/>
        <end position="1220"/>
    </location>
</feature>
<dbReference type="Pfam" id="PF12874">
    <property type="entry name" value="zf-met"/>
    <property type="match status" value="1"/>
</dbReference>
<feature type="compositionally biased region" description="Pro residues" evidence="1">
    <location>
        <begin position="1172"/>
        <end position="1189"/>
    </location>
</feature>
<sequence>MSSEPSTSWLKEVEDYEARMFDYFTQCSTRLKEWYDKGGDESESYRAEYNRLSAEYQNYMNYIQQLRGLSIKTNKQSNSPSVEGPQPAATDHLTMMDGNPATAMPVSQPPYNTATAAACYTQYYQEMITYFDKLLTSLEVSHTDEVSPGAAATSADVNDFGEVLDDAEEDRIEGNDEFDGDMCCNPQAVMEEYFERFGEIGKWDWASWNNYLSWIARTNPQWYGIFLEYSQSLGIDWDQMYSQWKQSDPLTRQSFDEFADSVDGFSIQPPNLTQSVYHGLLFTETADDDDDDGLFCRTCQMRFNTDRAFSIHLRGVTHIQRALENLQRRNPENIDKYTEHYSQVCVLLRQRLWLAVVSVMSFLFGCAPTHIWLSLSLCCGVQPTYNNSSALLGSSSFASLQAHLSGRRHRENVSQLQSSDKATKSYATHTQLLFLMLQPLLAKSCRWKGAITWRCSSTLITPFVWKRFQSCCRNVYSFQLRLDLFSLQHAFVTVSLTPSSPMCIFSLLGGPNLLREKRPNQVKSSARLQTLLDVCTQPLIGLNYIVERQFGDDEECMYYCELCDDRITRQDAINHVCGVAHRTHYMKAHYPDMCGIVASDQSDLDMRLKRIALFARKIEDFEGRKRVKVKHLSAFDALRRIWRPLDESDTKTVAFMKETTARVSSQCNNKSKLPVKTVKKKQSKPRDKESSTDDLEEGEITEDSSDEEVTTENQQTTESATGEQATCATDEGGDNLDEDATTDQPRVSVFAENLLPRSVSSFRPDSECEVYIESLRTTGQLNLTKLKIESDSKEASAPSAQDTENTLEDQFSREADWVLDRVRARQEQEKENHRQLAVAMSAAADAEALKQQQHPTKPSVLERRMRIQRGLDIVKTSGRPFDSEDLPACLTAPSDFDGFRFPKSDLGNGAPSSFEEDIDGVALGERGFQEQGELAGTQSTVINAQGVGSLNQMDSNRQRLAVSSGAAEIILSALGALRESGQLPNFVNPVILTKPKTDEPTTDVVSVPKVGLLGDALPPSTTPSLLPKSVKPVSHTGPSGFVNRSTDGTPKFEPPQVTSEPSVGLLSSHQHGMPPAAAPMAPPIVLPLSRNSMAPEIQHRSSGVGLLGDPLLRPLSGPKSVAQPVSVSKPVTQSVPISKPITQPVSVLNQTTQAVSVSMGQSTQTSSISMPQPVPPPKMVPQPVPPPKSVTPVTARGPPRRTGAPSSPRSSPKLPSKQPRINSDYSVPPPHPVDEHNLSFKVASYMRADASVPSETMFDAYALYSRRSSERNRPRSPPPMPHNVRPRVMGGRASARNAPRPGAGGGGRKMSVIADFLGVNEPPAPPSSAPKLHSPPVPRNSIPSTSNNITYWRQAHEPSYLVPVASFAVPHSSTLPRISYYIPKQQIGAVPDARPSLHEASEFAPIPPYAPPLVAPPAARPFSRPPGNFDDFFRRLQST</sequence>
<dbReference type="PROSITE" id="PS00028">
    <property type="entry name" value="ZINC_FINGER_C2H2_1"/>
    <property type="match status" value="1"/>
</dbReference>
<dbReference type="GO" id="GO:0071011">
    <property type="term" value="C:precatalytic spliceosome"/>
    <property type="evidence" value="ECO:0007669"/>
    <property type="project" value="TreeGrafter"/>
</dbReference>
<feature type="compositionally biased region" description="Low complexity" evidence="1">
    <location>
        <begin position="1282"/>
        <end position="1301"/>
    </location>
</feature>
<reference evidence="3 4" key="1">
    <citation type="submission" date="2015-03" db="EMBL/GenBank/DDBJ databases">
        <title>Draft genome of the nematode, Opisthorchis viverrini.</title>
        <authorList>
            <person name="Mitreva M."/>
        </authorList>
    </citation>
    <scope>NUCLEOTIDE SEQUENCE [LARGE SCALE GENOMIC DNA]</scope>
    <source>
        <strain evidence="3">Khon Kaen</strain>
    </source>
</reference>
<protein>
    <recommendedName>
        <fullName evidence="2">C2H2-type domain-containing protein</fullName>
    </recommendedName>
</protein>
<feature type="region of interest" description="Disordered" evidence="1">
    <location>
        <begin position="1318"/>
        <end position="1337"/>
    </location>
</feature>
<feature type="region of interest" description="Disordered" evidence="1">
    <location>
        <begin position="665"/>
        <end position="743"/>
    </location>
</feature>
<evidence type="ECO:0000313" key="4">
    <source>
        <dbReference type="Proteomes" id="UP000243686"/>
    </source>
</evidence>
<dbReference type="InterPro" id="IPR013087">
    <property type="entry name" value="Znf_C2H2_type"/>
</dbReference>
<evidence type="ECO:0000256" key="1">
    <source>
        <dbReference type="SAM" id="MobiDB-lite"/>
    </source>
</evidence>
<proteinExistence type="predicted"/>
<feature type="region of interest" description="Disordered" evidence="1">
    <location>
        <begin position="789"/>
        <end position="811"/>
    </location>
</feature>
<keyword evidence="4" id="KW-1185">Reference proteome</keyword>
<feature type="region of interest" description="Disordered" evidence="1">
    <location>
        <begin position="1018"/>
        <end position="1075"/>
    </location>
</feature>
<dbReference type="GO" id="GO:0003727">
    <property type="term" value="F:single-stranded RNA binding"/>
    <property type="evidence" value="ECO:0007669"/>
    <property type="project" value="TreeGrafter"/>
</dbReference>
<feature type="domain" description="C2H2-type" evidence="2">
    <location>
        <begin position="296"/>
        <end position="318"/>
    </location>
</feature>
<evidence type="ECO:0000313" key="3">
    <source>
        <dbReference type="EMBL" id="OON19058.1"/>
    </source>
</evidence>